<feature type="non-terminal residue" evidence="3">
    <location>
        <position position="99"/>
    </location>
</feature>
<dbReference type="PANTHER" id="PTHR30536">
    <property type="entry name" value="ALTRONATE/GALACTARATE DEHYDRATASE"/>
    <property type="match status" value="1"/>
</dbReference>
<dbReference type="InterPro" id="IPR013974">
    <property type="entry name" value="SAF"/>
</dbReference>
<dbReference type="AlphaFoldDB" id="X0ULN9"/>
<dbReference type="SMART" id="SM00858">
    <property type="entry name" value="SAF"/>
    <property type="match status" value="1"/>
</dbReference>
<protein>
    <recommendedName>
        <fullName evidence="2">SAF domain-containing protein</fullName>
    </recommendedName>
</protein>
<dbReference type="EMBL" id="BARS01020390">
    <property type="protein sequence ID" value="GAG06714.1"/>
    <property type="molecule type" value="Genomic_DNA"/>
</dbReference>
<dbReference type="Pfam" id="PF08666">
    <property type="entry name" value="SAF"/>
    <property type="match status" value="1"/>
</dbReference>
<accession>X0ULN9</accession>
<dbReference type="InterPro" id="IPR052172">
    <property type="entry name" value="UxaA_altronate/galactarate_dh"/>
</dbReference>
<sequence>MTAKGALMLSEKDNVATLLEDVASGAEVLIRLGKGTSTVNARESIPFGFKIAVKAIARGAAITKYGETIGSASCDIKQGEMVHIHNLEGGRGRGDLMKG</sequence>
<feature type="domain" description="SAF" evidence="2">
    <location>
        <begin position="13"/>
        <end position="88"/>
    </location>
</feature>
<reference evidence="3" key="1">
    <citation type="journal article" date="2014" name="Front. Microbiol.">
        <title>High frequency of phylogenetically diverse reductive dehalogenase-homologous genes in deep subseafloor sedimentary metagenomes.</title>
        <authorList>
            <person name="Kawai M."/>
            <person name="Futagami T."/>
            <person name="Toyoda A."/>
            <person name="Takaki Y."/>
            <person name="Nishi S."/>
            <person name="Hori S."/>
            <person name="Arai W."/>
            <person name="Tsubouchi T."/>
            <person name="Morono Y."/>
            <person name="Uchiyama I."/>
            <person name="Ito T."/>
            <person name="Fujiyama A."/>
            <person name="Inagaki F."/>
            <person name="Takami H."/>
        </authorList>
    </citation>
    <scope>NUCLEOTIDE SEQUENCE</scope>
    <source>
        <strain evidence="3">Expedition CK06-06</strain>
    </source>
</reference>
<organism evidence="3">
    <name type="scientific">marine sediment metagenome</name>
    <dbReference type="NCBI Taxonomy" id="412755"/>
    <lineage>
        <taxon>unclassified sequences</taxon>
        <taxon>metagenomes</taxon>
        <taxon>ecological metagenomes</taxon>
    </lineage>
</organism>
<gene>
    <name evidence="3" type="ORF">S01H1_32885</name>
</gene>
<dbReference type="InterPro" id="IPR044144">
    <property type="entry name" value="SAF_UxaA/GarD"/>
</dbReference>
<dbReference type="PANTHER" id="PTHR30536:SF5">
    <property type="entry name" value="ALTRONATE DEHYDRATASE"/>
    <property type="match status" value="1"/>
</dbReference>
<dbReference type="GO" id="GO:0019698">
    <property type="term" value="P:D-galacturonate catabolic process"/>
    <property type="evidence" value="ECO:0007669"/>
    <property type="project" value="TreeGrafter"/>
</dbReference>
<dbReference type="CDD" id="cd11613">
    <property type="entry name" value="SAF_AH_GD"/>
    <property type="match status" value="1"/>
</dbReference>
<comment type="caution">
    <text evidence="3">The sequence shown here is derived from an EMBL/GenBank/DDBJ whole genome shotgun (WGS) entry which is preliminary data.</text>
</comment>
<name>X0ULN9_9ZZZZ</name>
<dbReference type="Gene3D" id="2.30.130.110">
    <property type="match status" value="1"/>
</dbReference>
<evidence type="ECO:0000313" key="3">
    <source>
        <dbReference type="EMBL" id="GAG06714.1"/>
    </source>
</evidence>
<keyword evidence="1" id="KW-0456">Lyase</keyword>
<evidence type="ECO:0000256" key="1">
    <source>
        <dbReference type="ARBA" id="ARBA00023239"/>
    </source>
</evidence>
<dbReference type="GO" id="GO:0016829">
    <property type="term" value="F:lyase activity"/>
    <property type="evidence" value="ECO:0007669"/>
    <property type="project" value="UniProtKB-KW"/>
</dbReference>
<proteinExistence type="predicted"/>
<evidence type="ECO:0000259" key="2">
    <source>
        <dbReference type="SMART" id="SM00858"/>
    </source>
</evidence>